<dbReference type="SMART" id="SM00360">
    <property type="entry name" value="RRM"/>
    <property type="match status" value="1"/>
</dbReference>
<dbReference type="PROSITE" id="PS50102">
    <property type="entry name" value="RRM"/>
    <property type="match status" value="1"/>
</dbReference>
<dbReference type="InterPro" id="IPR052462">
    <property type="entry name" value="SLIRP/GR-RBP-like"/>
</dbReference>
<dbReference type="InterPro" id="IPR012677">
    <property type="entry name" value="Nucleotide-bd_a/b_plait_sf"/>
</dbReference>
<dbReference type="CDD" id="cd00590">
    <property type="entry name" value="RRM_SF"/>
    <property type="match status" value="1"/>
</dbReference>
<dbReference type="InterPro" id="IPR035979">
    <property type="entry name" value="RBD_domain_sf"/>
</dbReference>
<keyword evidence="6" id="KW-1185">Reference proteome</keyword>
<dbReference type="AlphaFoldDB" id="A0A383V767"/>
<dbReference type="Pfam" id="PF00076">
    <property type="entry name" value="RRM_1"/>
    <property type="match status" value="1"/>
</dbReference>
<proteinExistence type="predicted"/>
<evidence type="ECO:0000256" key="1">
    <source>
        <dbReference type="ARBA" id="ARBA00022884"/>
    </source>
</evidence>
<sequence length="396" mass="41265">MLLQQPAVKGTHFKPACKACQMLQFDTDERVRAADAAQRECDGLDGRGCDTVDSDVLSSRASSQAGALTPHLPLSAALSLLSKQHLASPCYSPRASSNSGRASDQQLLRPIVARFLESLPSFGKAWSFDTEGLHSVQDLNDDACSDSISCCSCSSLQLQHTQQRPASAASMRQRPRSLTSNGPAHQAGAGKHTHAAAADHAPADADKGVSSSTAALTHARSGEGWSSVELQQQRHAAGQGAPRTPAACSSPGRLWCPGSAVRSLSFQTAESTGSAPTPSPTTAAAHARSSAGKAAGQHAAAVADAAVAGSARRGVFVGNLPGDVGERALVELFSRCGRIDSLWIARNAANQASLGYGFVVFDASSGQQATERAERELNGLLLQQQRICVRVSTRSF</sequence>
<feature type="compositionally biased region" description="Low complexity" evidence="3">
    <location>
        <begin position="184"/>
        <end position="200"/>
    </location>
</feature>
<organism evidence="5 6">
    <name type="scientific">Tetradesmus obliquus</name>
    <name type="common">Green alga</name>
    <name type="synonym">Acutodesmus obliquus</name>
    <dbReference type="NCBI Taxonomy" id="3088"/>
    <lineage>
        <taxon>Eukaryota</taxon>
        <taxon>Viridiplantae</taxon>
        <taxon>Chlorophyta</taxon>
        <taxon>core chlorophytes</taxon>
        <taxon>Chlorophyceae</taxon>
        <taxon>CS clade</taxon>
        <taxon>Sphaeropleales</taxon>
        <taxon>Scenedesmaceae</taxon>
        <taxon>Tetradesmus</taxon>
    </lineage>
</organism>
<dbReference type="PANTHER" id="PTHR48027">
    <property type="entry name" value="HETEROGENEOUS NUCLEAR RIBONUCLEOPROTEIN 87F-RELATED"/>
    <property type="match status" value="1"/>
</dbReference>
<feature type="domain" description="RRM" evidence="4">
    <location>
        <begin position="313"/>
        <end position="394"/>
    </location>
</feature>
<evidence type="ECO:0000259" key="4">
    <source>
        <dbReference type="PROSITE" id="PS50102"/>
    </source>
</evidence>
<accession>A0A383V767</accession>
<evidence type="ECO:0000313" key="5">
    <source>
        <dbReference type="EMBL" id="SZX60589.1"/>
    </source>
</evidence>
<dbReference type="Gene3D" id="3.30.70.330">
    <property type="match status" value="1"/>
</dbReference>
<dbReference type="EMBL" id="FNXT01000077">
    <property type="protein sequence ID" value="SZX60589.1"/>
    <property type="molecule type" value="Genomic_DNA"/>
</dbReference>
<evidence type="ECO:0000256" key="2">
    <source>
        <dbReference type="PROSITE-ProRule" id="PRU00176"/>
    </source>
</evidence>
<name>A0A383V767_TETOB</name>
<dbReference type="InterPro" id="IPR000504">
    <property type="entry name" value="RRM_dom"/>
</dbReference>
<dbReference type="Proteomes" id="UP000256970">
    <property type="component" value="Unassembled WGS sequence"/>
</dbReference>
<dbReference type="GO" id="GO:0003723">
    <property type="term" value="F:RNA binding"/>
    <property type="evidence" value="ECO:0007669"/>
    <property type="project" value="UniProtKB-UniRule"/>
</dbReference>
<evidence type="ECO:0000256" key="3">
    <source>
        <dbReference type="SAM" id="MobiDB-lite"/>
    </source>
</evidence>
<dbReference type="STRING" id="3088.A0A383V767"/>
<dbReference type="SUPFAM" id="SSF54928">
    <property type="entry name" value="RNA-binding domain, RBD"/>
    <property type="match status" value="1"/>
</dbReference>
<gene>
    <name evidence="5" type="ORF">BQ4739_LOCUS1124</name>
</gene>
<evidence type="ECO:0000313" key="6">
    <source>
        <dbReference type="Proteomes" id="UP000256970"/>
    </source>
</evidence>
<feature type="region of interest" description="Disordered" evidence="3">
    <location>
        <begin position="164"/>
        <end position="252"/>
    </location>
</feature>
<keyword evidence="1 2" id="KW-0694">RNA-binding</keyword>
<feature type="region of interest" description="Disordered" evidence="3">
    <location>
        <begin position="267"/>
        <end position="291"/>
    </location>
</feature>
<reference evidence="5 6" key="1">
    <citation type="submission" date="2016-10" db="EMBL/GenBank/DDBJ databases">
        <authorList>
            <person name="Cai Z."/>
        </authorList>
    </citation>
    <scope>NUCLEOTIDE SEQUENCE [LARGE SCALE GENOMIC DNA]</scope>
</reference>
<protein>
    <recommendedName>
        <fullName evidence="4">RRM domain-containing protein</fullName>
    </recommendedName>
</protein>
<feature type="compositionally biased region" description="Low complexity" evidence="3">
    <location>
        <begin position="268"/>
        <end position="291"/>
    </location>
</feature>